<dbReference type="InterPro" id="IPR036736">
    <property type="entry name" value="ACP-like_sf"/>
</dbReference>
<evidence type="ECO:0000259" key="1">
    <source>
        <dbReference type="PROSITE" id="PS50075"/>
    </source>
</evidence>
<dbReference type="Pfam" id="PF00550">
    <property type="entry name" value="PP-binding"/>
    <property type="match status" value="1"/>
</dbReference>
<organism evidence="2 3">
    <name type="scientific">Actinophytocola oryzae</name>
    <dbReference type="NCBI Taxonomy" id="502181"/>
    <lineage>
        <taxon>Bacteria</taxon>
        <taxon>Bacillati</taxon>
        <taxon>Actinomycetota</taxon>
        <taxon>Actinomycetes</taxon>
        <taxon>Pseudonocardiales</taxon>
        <taxon>Pseudonocardiaceae</taxon>
    </lineage>
</organism>
<sequence length="82" mass="8725">MSNVKSDDVMSVISEVLTPREVSADSSINGLGVNSVLMLRLMVALQREFDVALSVADMFGAEDVGDLVRLVEERAPATGGRS</sequence>
<feature type="domain" description="Carrier" evidence="1">
    <location>
        <begin position="1"/>
        <end position="75"/>
    </location>
</feature>
<proteinExistence type="predicted"/>
<dbReference type="AlphaFoldDB" id="A0A4R7VKL6"/>
<evidence type="ECO:0000313" key="2">
    <source>
        <dbReference type="EMBL" id="TDV49795.1"/>
    </source>
</evidence>
<dbReference type="Proteomes" id="UP000294927">
    <property type="component" value="Unassembled WGS sequence"/>
</dbReference>
<dbReference type="PROSITE" id="PS50075">
    <property type="entry name" value="CARRIER"/>
    <property type="match status" value="1"/>
</dbReference>
<dbReference type="SUPFAM" id="SSF47336">
    <property type="entry name" value="ACP-like"/>
    <property type="match status" value="1"/>
</dbReference>
<dbReference type="OrthoDB" id="9804551at2"/>
<dbReference type="EMBL" id="SOCP01000007">
    <property type="protein sequence ID" value="TDV49795.1"/>
    <property type="molecule type" value="Genomic_DNA"/>
</dbReference>
<comment type="caution">
    <text evidence="2">The sequence shown here is derived from an EMBL/GenBank/DDBJ whole genome shotgun (WGS) entry which is preliminary data.</text>
</comment>
<accession>A0A4R7VKL6</accession>
<dbReference type="InterPro" id="IPR009081">
    <property type="entry name" value="PP-bd_ACP"/>
</dbReference>
<protein>
    <submittedName>
        <fullName evidence="2">Acyl carrier protein</fullName>
    </submittedName>
</protein>
<name>A0A4R7VKL6_9PSEU</name>
<gene>
    <name evidence="2" type="ORF">CLV71_107143</name>
</gene>
<dbReference type="Gene3D" id="1.10.1200.10">
    <property type="entry name" value="ACP-like"/>
    <property type="match status" value="1"/>
</dbReference>
<dbReference type="RefSeq" id="WP_133904492.1">
    <property type="nucleotide sequence ID" value="NZ_SOCP01000007.1"/>
</dbReference>
<evidence type="ECO:0000313" key="3">
    <source>
        <dbReference type="Proteomes" id="UP000294927"/>
    </source>
</evidence>
<reference evidence="2 3" key="1">
    <citation type="submission" date="2019-03" db="EMBL/GenBank/DDBJ databases">
        <title>Genomic Encyclopedia of Archaeal and Bacterial Type Strains, Phase II (KMG-II): from individual species to whole genera.</title>
        <authorList>
            <person name="Goeker M."/>
        </authorList>
    </citation>
    <scope>NUCLEOTIDE SEQUENCE [LARGE SCALE GENOMIC DNA]</scope>
    <source>
        <strain evidence="2 3">DSM 45499</strain>
    </source>
</reference>
<keyword evidence="3" id="KW-1185">Reference proteome</keyword>